<dbReference type="GO" id="GO:0006352">
    <property type="term" value="P:DNA-templated transcription initiation"/>
    <property type="evidence" value="ECO:0007669"/>
    <property type="project" value="InterPro"/>
</dbReference>
<dbReference type="AlphaFoldDB" id="A0A2H0USB2"/>
<evidence type="ECO:0000256" key="5">
    <source>
        <dbReference type="ARBA" id="ARBA00023163"/>
    </source>
</evidence>
<dbReference type="Pfam" id="PF08281">
    <property type="entry name" value="Sigma70_r4_2"/>
    <property type="match status" value="1"/>
</dbReference>
<evidence type="ECO:0000313" key="9">
    <source>
        <dbReference type="Proteomes" id="UP000231157"/>
    </source>
</evidence>
<dbReference type="InterPro" id="IPR013324">
    <property type="entry name" value="RNA_pol_sigma_r3/r4-like"/>
</dbReference>
<dbReference type="Proteomes" id="UP000231157">
    <property type="component" value="Unassembled WGS sequence"/>
</dbReference>
<dbReference type="EMBL" id="PFAZ01000001">
    <property type="protein sequence ID" value="PIR89287.1"/>
    <property type="molecule type" value="Genomic_DNA"/>
</dbReference>
<comment type="caution">
    <text evidence="8">The sequence shown here is derived from an EMBL/GenBank/DDBJ whole genome shotgun (WGS) entry which is preliminary data.</text>
</comment>
<evidence type="ECO:0000256" key="4">
    <source>
        <dbReference type="ARBA" id="ARBA00023125"/>
    </source>
</evidence>
<dbReference type="PANTHER" id="PTHR43133:SF52">
    <property type="entry name" value="ECF RNA POLYMERASE SIGMA FACTOR SIGL"/>
    <property type="match status" value="1"/>
</dbReference>
<dbReference type="Pfam" id="PF04542">
    <property type="entry name" value="Sigma70_r2"/>
    <property type="match status" value="1"/>
</dbReference>
<dbReference type="CDD" id="cd06171">
    <property type="entry name" value="Sigma70_r4"/>
    <property type="match status" value="1"/>
</dbReference>
<dbReference type="GO" id="GO:0016987">
    <property type="term" value="F:sigma factor activity"/>
    <property type="evidence" value="ECO:0007669"/>
    <property type="project" value="UniProtKB-KW"/>
</dbReference>
<dbReference type="PANTHER" id="PTHR43133">
    <property type="entry name" value="RNA POLYMERASE ECF-TYPE SIGMA FACTO"/>
    <property type="match status" value="1"/>
</dbReference>
<protein>
    <recommendedName>
        <fullName evidence="10">RNA polymerase sigma factor</fullName>
    </recommendedName>
</protein>
<accession>A0A2H0USB2</accession>
<dbReference type="InterPro" id="IPR014284">
    <property type="entry name" value="RNA_pol_sigma-70_dom"/>
</dbReference>
<dbReference type="Gene3D" id="1.10.1740.10">
    <property type="match status" value="1"/>
</dbReference>
<keyword evidence="3" id="KW-0731">Sigma factor</keyword>
<proteinExistence type="inferred from homology"/>
<dbReference type="InterPro" id="IPR013325">
    <property type="entry name" value="RNA_pol_sigma_r2"/>
</dbReference>
<name>A0A2H0USB2_9BACT</name>
<dbReference type="GO" id="GO:0003677">
    <property type="term" value="F:DNA binding"/>
    <property type="evidence" value="ECO:0007669"/>
    <property type="project" value="UniProtKB-KW"/>
</dbReference>
<evidence type="ECO:0000313" key="8">
    <source>
        <dbReference type="EMBL" id="PIR89287.1"/>
    </source>
</evidence>
<feature type="domain" description="RNA polymerase sigma-70 region 2" evidence="6">
    <location>
        <begin position="17"/>
        <end position="82"/>
    </location>
</feature>
<dbReference type="InterPro" id="IPR013249">
    <property type="entry name" value="RNA_pol_sigma70_r4_t2"/>
</dbReference>
<organism evidence="8 9">
    <name type="scientific">Candidatus Harrisonbacteria bacterium CG10_big_fil_rev_8_21_14_0_10_40_38</name>
    <dbReference type="NCBI Taxonomy" id="1974583"/>
    <lineage>
        <taxon>Bacteria</taxon>
        <taxon>Candidatus Harrisoniibacteriota</taxon>
    </lineage>
</organism>
<evidence type="ECO:0000256" key="2">
    <source>
        <dbReference type="ARBA" id="ARBA00023015"/>
    </source>
</evidence>
<dbReference type="SUPFAM" id="SSF88946">
    <property type="entry name" value="Sigma2 domain of RNA polymerase sigma factors"/>
    <property type="match status" value="1"/>
</dbReference>
<dbReference type="SUPFAM" id="SSF88659">
    <property type="entry name" value="Sigma3 and sigma4 domains of RNA polymerase sigma factors"/>
    <property type="match status" value="1"/>
</dbReference>
<evidence type="ECO:0000256" key="3">
    <source>
        <dbReference type="ARBA" id="ARBA00023082"/>
    </source>
</evidence>
<comment type="similarity">
    <text evidence="1">Belongs to the sigma-70 factor family. ECF subfamily.</text>
</comment>
<sequence>MRKSRINKNRVFLGSAYQSYSDDLFRYCFFKTSNPDTAKEIVQETFMRAMQYLSNGNEIKNTKAFLFTTSRNLVIDWYKKKRYTKPIDELTDADIYPASEKAYNLSSIVEKNEVLNAIDGLDSNYKEVLIMRYISGLKIREIADLLKENQSTITMRIRRGIDKLKTLLSS</sequence>
<keyword evidence="5" id="KW-0804">Transcription</keyword>
<feature type="domain" description="RNA polymerase sigma factor 70 region 4 type 2" evidence="7">
    <location>
        <begin position="112"/>
        <end position="164"/>
    </location>
</feature>
<dbReference type="NCBIfam" id="TIGR02937">
    <property type="entry name" value="sigma70-ECF"/>
    <property type="match status" value="1"/>
</dbReference>
<dbReference type="Gene3D" id="1.10.10.10">
    <property type="entry name" value="Winged helix-like DNA-binding domain superfamily/Winged helix DNA-binding domain"/>
    <property type="match status" value="1"/>
</dbReference>
<dbReference type="InterPro" id="IPR039425">
    <property type="entry name" value="RNA_pol_sigma-70-like"/>
</dbReference>
<evidence type="ECO:0000259" key="7">
    <source>
        <dbReference type="Pfam" id="PF08281"/>
    </source>
</evidence>
<keyword evidence="2" id="KW-0805">Transcription regulation</keyword>
<keyword evidence="4" id="KW-0238">DNA-binding</keyword>
<reference evidence="9" key="1">
    <citation type="submission" date="2017-09" db="EMBL/GenBank/DDBJ databases">
        <title>Depth-based differentiation of microbial function through sediment-hosted aquifers and enrichment of novel symbionts in the deep terrestrial subsurface.</title>
        <authorList>
            <person name="Probst A.J."/>
            <person name="Ladd B."/>
            <person name="Jarett J.K."/>
            <person name="Geller-Mcgrath D.E."/>
            <person name="Sieber C.M.K."/>
            <person name="Emerson J.B."/>
            <person name="Anantharaman K."/>
            <person name="Thomas B.C."/>
            <person name="Malmstrom R."/>
            <person name="Stieglmeier M."/>
            <person name="Klingl A."/>
            <person name="Woyke T."/>
            <person name="Ryan C.M."/>
            <person name="Banfield J.F."/>
        </authorList>
    </citation>
    <scope>NUCLEOTIDE SEQUENCE [LARGE SCALE GENOMIC DNA]</scope>
</reference>
<dbReference type="InterPro" id="IPR007627">
    <property type="entry name" value="RNA_pol_sigma70_r2"/>
</dbReference>
<gene>
    <name evidence="8" type="ORF">COU07_00085</name>
</gene>
<evidence type="ECO:0000259" key="6">
    <source>
        <dbReference type="Pfam" id="PF04542"/>
    </source>
</evidence>
<evidence type="ECO:0000256" key="1">
    <source>
        <dbReference type="ARBA" id="ARBA00010641"/>
    </source>
</evidence>
<evidence type="ECO:0008006" key="10">
    <source>
        <dbReference type="Google" id="ProtNLM"/>
    </source>
</evidence>
<dbReference type="InterPro" id="IPR036388">
    <property type="entry name" value="WH-like_DNA-bd_sf"/>
</dbReference>